<organism evidence="4">
    <name type="scientific">Arcella intermedia</name>
    <dbReference type="NCBI Taxonomy" id="1963864"/>
    <lineage>
        <taxon>Eukaryota</taxon>
        <taxon>Amoebozoa</taxon>
        <taxon>Tubulinea</taxon>
        <taxon>Elardia</taxon>
        <taxon>Arcellinida</taxon>
        <taxon>Sphaerothecina</taxon>
        <taxon>Arcellidae</taxon>
        <taxon>Arcella</taxon>
    </lineage>
</organism>
<dbReference type="Pfam" id="PF02825">
    <property type="entry name" value="WWE"/>
    <property type="match status" value="2"/>
</dbReference>
<dbReference type="PANTHER" id="PTHR12601:SF6">
    <property type="entry name" value="CLUSTERED MITOCHONDRIA PROTEIN HOMOLOG"/>
    <property type="match status" value="1"/>
</dbReference>
<dbReference type="InterPro" id="IPR004170">
    <property type="entry name" value="WWE_dom"/>
</dbReference>
<dbReference type="PROSITE" id="PS51823">
    <property type="entry name" value="CLU"/>
    <property type="match status" value="1"/>
</dbReference>
<feature type="compositionally biased region" description="Polar residues" evidence="1">
    <location>
        <begin position="23"/>
        <end position="38"/>
    </location>
</feature>
<dbReference type="GO" id="GO:0003729">
    <property type="term" value="F:mRNA binding"/>
    <property type="evidence" value="ECO:0007669"/>
    <property type="project" value="TreeGrafter"/>
</dbReference>
<sequence>MLCYSLAGSDPKDGEKPTKTKPDNPSNYTNDLTNYAPDNTNDPTNYAPAPAPTNTSHYKSNYEFNYAFNYTSPTPGGGYTPLASQPSSYISLLDDHLRYSDAPPPPGSESPRGPDLSGKYMYNDAFQVYIDETDSLEKKVKLSSLASAFVSDASRLGKIIVLERHLAEKDKTIQPIGLGGMAGGEKYIAHGILFKYCLDVELSQGKWLFGDKEANNSLALKAGSAEIRGLNTVFSAGITQLRVPFMAMIDFRGYRLSAMSFLPIDKQTLIYGSCDAGKTVKAEDPLVNDLMKELGKRLNLCEHLVGDKVIYGPGDIEVHHSMIDSRYYVLDFARLLPPMEPQPNTPNSIFFRFLRPEFVKSNEIPLCSDAFSMWLSKDPQMTKKNKDIRDACVRLEEVNKQFACSLCRSYKRFLAVTASPSALCSEMHKEGINLSFMGKLRNEVALIVPAPNYKDKLLCFILQEMVARSIKYILKKDFQNITHSIADAGKSEGVIAKVLNFICDPSKQPGFWKEVVYVLQANFRNCPFLPDEEELAFVNLINPLDIINRLTYLCSFKINPDVMEEFDDVQNRQFFPTDIIEITPRVKYMSFIDYIQGVKFLEEVLSAQSKNTPLRHDRNRLLMAREKIQEALNKNSSDKDCQLASFQISLELLKIDCNSNDRKILQNLIDNLSCDLPNLWQFQLSLYSKLGSLSSSSKKPIKTDIPELLGTYETYVSYLRNSYQLWKTVRVSFRNFRAFLRDWAGEIMNVVLEKVESEELPLTARESEETRTRPGSVMIGGKKERPSYTITNTSGGKGIWEYEGEKEETWVRYDTKSQNQIEEAYLGGDTETVLKHGFFERDGYTVTFNPMAQSNNITKNTRNIRRIKIRYNLSITMPSLQKGIINLEHVRNKSLREVMRSRASSAIYADDYNLTDKNGVIVLKDAPYHSEECVIKITKGGRMGGSLVWFFMKNSLTDIEEAILKEKTFNPYQIISATSLNLDQIPSLFQKKSVSEFDLATVCDYVDILIHKATQVNKKESFPSSKFVWEWLDDVIWWEYLPLISKSIEAHYLSEKTGEFEFKWKEGMPRIYQRTNYIINLTKKTQTNAHTTFSRSIRRVSKLKNYKYVSFLVSIWCCYLMMAKISNEISIKRLFFVGESVSTNPDSKTKKEWNEDKPCITNRVITLTWQLLELTDKYGLKRAIKKVPNSERKSSSASSSMVVSSRNKNENQLLRLNVISGTAEGSKPANFTVKVKDKQKKLSTSPAPLKNIITWNEQFTFSVDISKSPSIELILYEGEKKLGQVKIQLKKVGETTVDITKKNKITYSIELIS</sequence>
<accession>A0A6B2KW90</accession>
<feature type="region of interest" description="Disordered" evidence="1">
    <location>
        <begin position="763"/>
        <end position="790"/>
    </location>
</feature>
<dbReference type="InterPro" id="IPR025697">
    <property type="entry name" value="CLU_dom"/>
</dbReference>
<evidence type="ECO:0000259" key="3">
    <source>
        <dbReference type="PROSITE" id="PS51823"/>
    </source>
</evidence>
<protein>
    <recommendedName>
        <fullName evidence="5">C2 domain-containing protein</fullName>
    </recommendedName>
</protein>
<name>A0A6B2KW90_9EUKA</name>
<evidence type="ECO:0000256" key="1">
    <source>
        <dbReference type="SAM" id="MobiDB-lite"/>
    </source>
</evidence>
<dbReference type="InterPro" id="IPR018123">
    <property type="entry name" value="WWE-dom_subgr"/>
</dbReference>
<dbReference type="GO" id="GO:0048312">
    <property type="term" value="P:intracellular distribution of mitochondria"/>
    <property type="evidence" value="ECO:0007669"/>
    <property type="project" value="TreeGrafter"/>
</dbReference>
<dbReference type="InterPro" id="IPR033646">
    <property type="entry name" value="CLU-central"/>
</dbReference>
<feature type="compositionally biased region" description="Basic and acidic residues" evidence="1">
    <location>
        <begin position="10"/>
        <end position="22"/>
    </location>
</feature>
<evidence type="ECO:0000259" key="2">
    <source>
        <dbReference type="PROSITE" id="PS50918"/>
    </source>
</evidence>
<feature type="domain" description="WWE" evidence="2">
    <location>
        <begin position="786"/>
        <end position="866"/>
    </location>
</feature>
<dbReference type="PANTHER" id="PTHR12601">
    <property type="entry name" value="EUKARYOTIC TRANSLATION INITIATION FACTOR 3 SUBUNIT EIF-3"/>
    <property type="match status" value="1"/>
</dbReference>
<dbReference type="PROSITE" id="PS50918">
    <property type="entry name" value="WWE"/>
    <property type="match status" value="2"/>
</dbReference>
<dbReference type="GO" id="GO:0005737">
    <property type="term" value="C:cytoplasm"/>
    <property type="evidence" value="ECO:0007669"/>
    <property type="project" value="TreeGrafter"/>
</dbReference>
<feature type="region of interest" description="Disordered" evidence="1">
    <location>
        <begin position="1"/>
        <end position="54"/>
    </location>
</feature>
<dbReference type="Gene3D" id="3.30.720.50">
    <property type="match status" value="2"/>
</dbReference>
<feature type="region of interest" description="Disordered" evidence="1">
    <location>
        <begin position="97"/>
        <end position="116"/>
    </location>
</feature>
<dbReference type="SUPFAM" id="SSF117839">
    <property type="entry name" value="WWE domain"/>
    <property type="match status" value="2"/>
</dbReference>
<dbReference type="GO" id="GO:0008270">
    <property type="term" value="F:zinc ion binding"/>
    <property type="evidence" value="ECO:0007669"/>
    <property type="project" value="InterPro"/>
</dbReference>
<dbReference type="Pfam" id="PF13236">
    <property type="entry name" value="CLU"/>
    <property type="match status" value="1"/>
</dbReference>
<dbReference type="EMBL" id="GIBP01000095">
    <property type="protein sequence ID" value="NDV29064.1"/>
    <property type="molecule type" value="Transcribed_RNA"/>
</dbReference>
<dbReference type="Pfam" id="PF12807">
    <property type="entry name" value="eIF3_p135"/>
    <property type="match status" value="1"/>
</dbReference>
<feature type="domain" description="Clu" evidence="3">
    <location>
        <begin position="37"/>
        <end position="343"/>
    </location>
</feature>
<dbReference type="SMART" id="SM00678">
    <property type="entry name" value="WWE"/>
    <property type="match status" value="2"/>
</dbReference>
<dbReference type="InterPro" id="IPR037197">
    <property type="entry name" value="WWE_dom_sf"/>
</dbReference>
<dbReference type="InterPro" id="IPR027523">
    <property type="entry name" value="CLU_prot"/>
</dbReference>
<proteinExistence type="predicted"/>
<reference evidence="4" key="1">
    <citation type="journal article" date="2020" name="J. Eukaryot. Microbiol.">
        <title>De novo Sequencing, Assembly and Annotation of the Transcriptome for the Free-Living Testate Amoeba Arcella intermedia.</title>
        <authorList>
            <person name="Ribeiro G.M."/>
            <person name="Porfirio-Sousa A.L."/>
            <person name="Maurer-Alcala X.X."/>
            <person name="Katz L.A."/>
            <person name="Lahr D.J.G."/>
        </authorList>
    </citation>
    <scope>NUCLEOTIDE SEQUENCE</scope>
</reference>
<evidence type="ECO:0008006" key="5">
    <source>
        <dbReference type="Google" id="ProtNLM"/>
    </source>
</evidence>
<feature type="domain" description="WWE" evidence="2">
    <location>
        <begin position="1015"/>
        <end position="1099"/>
    </location>
</feature>
<evidence type="ECO:0000313" key="4">
    <source>
        <dbReference type="EMBL" id="NDV29064.1"/>
    </source>
</evidence>
<feature type="compositionally biased region" description="Low complexity" evidence="1">
    <location>
        <begin position="39"/>
        <end position="54"/>
    </location>
</feature>